<dbReference type="SFLD" id="SFLDS00003">
    <property type="entry name" value="Haloacid_Dehalogenase"/>
    <property type="match status" value="1"/>
</dbReference>
<dbReference type="InterPro" id="IPR023198">
    <property type="entry name" value="PGP-like_dom2"/>
</dbReference>
<dbReference type="SFLD" id="SFLDG01129">
    <property type="entry name" value="C1.5:_HAD__Beta-PGM__Phosphata"/>
    <property type="match status" value="1"/>
</dbReference>
<dbReference type="InterPro" id="IPR023214">
    <property type="entry name" value="HAD_sf"/>
</dbReference>
<reference evidence="2 3" key="1">
    <citation type="submission" date="2021-01" db="EMBL/GenBank/DDBJ databases">
        <title>Actinoplanes sp. nov. LDG1-06 isolated from lichen.</title>
        <authorList>
            <person name="Saeng-In P."/>
            <person name="Phongsopitanun W."/>
            <person name="Kanchanasin P."/>
            <person name="Yuki M."/>
            <person name="Kudo T."/>
            <person name="Ohkuma M."/>
            <person name="Tanasupawat S."/>
        </authorList>
    </citation>
    <scope>NUCLEOTIDE SEQUENCE [LARGE SCALE GENOMIC DNA]</scope>
    <source>
        <strain evidence="2 3">LDG1-06</strain>
    </source>
</reference>
<dbReference type="InterPro" id="IPR051806">
    <property type="entry name" value="HAD-like_SPP"/>
</dbReference>
<protein>
    <submittedName>
        <fullName evidence="2">HAD-IA family hydrolase</fullName>
    </submittedName>
</protein>
<gene>
    <name evidence="2" type="ORF">JIG36_02960</name>
</gene>
<feature type="region of interest" description="Disordered" evidence="1">
    <location>
        <begin position="188"/>
        <end position="276"/>
    </location>
</feature>
<dbReference type="Proteomes" id="UP000632138">
    <property type="component" value="Unassembled WGS sequence"/>
</dbReference>
<keyword evidence="3" id="KW-1185">Reference proteome</keyword>
<dbReference type="Pfam" id="PF00702">
    <property type="entry name" value="Hydrolase"/>
    <property type="match status" value="1"/>
</dbReference>
<dbReference type="EMBL" id="JAENHP010000001">
    <property type="protein sequence ID" value="MBM2614515.1"/>
    <property type="molecule type" value="Genomic_DNA"/>
</dbReference>
<dbReference type="SUPFAM" id="SSF52540">
    <property type="entry name" value="P-loop containing nucleoside triphosphate hydrolases"/>
    <property type="match status" value="1"/>
</dbReference>
<dbReference type="PANTHER" id="PTHR43481">
    <property type="entry name" value="FRUCTOSE-1-PHOSPHATE PHOSPHATASE"/>
    <property type="match status" value="1"/>
</dbReference>
<proteinExistence type="predicted"/>
<dbReference type="InterPro" id="IPR027417">
    <property type="entry name" value="P-loop_NTPase"/>
</dbReference>
<dbReference type="Gene3D" id="1.10.150.240">
    <property type="entry name" value="Putative phosphatase, domain 2"/>
    <property type="match status" value="1"/>
</dbReference>
<accession>A0ABS2A3U6</accession>
<evidence type="ECO:0000256" key="1">
    <source>
        <dbReference type="SAM" id="MobiDB-lite"/>
    </source>
</evidence>
<keyword evidence="2" id="KW-0378">Hydrolase</keyword>
<dbReference type="PANTHER" id="PTHR43481:SF4">
    <property type="entry name" value="GLYCEROL-1-PHOSPHATE PHOSPHOHYDROLASE 1-RELATED"/>
    <property type="match status" value="1"/>
</dbReference>
<dbReference type="Gene3D" id="3.40.50.1000">
    <property type="entry name" value="HAD superfamily/HAD-like"/>
    <property type="match status" value="1"/>
</dbReference>
<sequence length="496" mass="51726">MMWRSSADCQPPARLVVAVSGTAGSGKSTLGRALATVLSAPLLDLDSVTNPLLDHLPPDALGGHWLASPHAAAIREGRYAALHAAARDIVATAGRLVLVAPFTAELRGGPEWNLLRDATGDDLQMIHLNGSDDLLAARRAHRTETRDNHRVPEPYTPPAVPVIELDAELTTDQQLMRALVALNVRSPIDTAPRRSPTDAAPHPAGATTHPADAAPQPVEAAPHPAGASPQAADAAPRPGVIAPHHADAAPNPAVSTAVAVPRPSEDTAGSQQAPAPGLFERDFDAVLFDLDGTLADSTASVLRSWRRFAEEMGVDTELVAQNHGRPARALMTLLLPPERTEEGLARILEIEIADAPTARSLPGAGEFFAAVPASRRAVVTSGSRTLATARLHAVGLSAPEVMVTADDVRVGKPDPEPFALAARRLGVDPARCLAVEDAPAGVRSARAAGCTVLAVTGTAFADELKEADLIVDGLDRLRVATTGNGIRIEVKADWAA</sequence>
<dbReference type="RefSeq" id="WP_203374399.1">
    <property type="nucleotide sequence ID" value="NZ_JAENHP010000001.1"/>
</dbReference>
<dbReference type="SUPFAM" id="SSF56784">
    <property type="entry name" value="HAD-like"/>
    <property type="match status" value="1"/>
</dbReference>
<dbReference type="GO" id="GO:0016787">
    <property type="term" value="F:hydrolase activity"/>
    <property type="evidence" value="ECO:0007669"/>
    <property type="project" value="UniProtKB-KW"/>
</dbReference>
<dbReference type="PRINTS" id="PR00413">
    <property type="entry name" value="HADHALOGNASE"/>
</dbReference>
<evidence type="ECO:0000313" key="2">
    <source>
        <dbReference type="EMBL" id="MBM2614515.1"/>
    </source>
</evidence>
<dbReference type="InterPro" id="IPR006439">
    <property type="entry name" value="HAD-SF_hydro_IA"/>
</dbReference>
<feature type="compositionally biased region" description="Low complexity" evidence="1">
    <location>
        <begin position="224"/>
        <end position="238"/>
    </location>
</feature>
<dbReference type="Gene3D" id="3.40.50.300">
    <property type="entry name" value="P-loop containing nucleotide triphosphate hydrolases"/>
    <property type="match status" value="1"/>
</dbReference>
<name>A0ABS2A3U6_9ACTN</name>
<dbReference type="InterPro" id="IPR036412">
    <property type="entry name" value="HAD-like_sf"/>
</dbReference>
<evidence type="ECO:0000313" key="3">
    <source>
        <dbReference type="Proteomes" id="UP000632138"/>
    </source>
</evidence>
<comment type="caution">
    <text evidence="2">The sequence shown here is derived from an EMBL/GenBank/DDBJ whole genome shotgun (WGS) entry which is preliminary data.</text>
</comment>
<organism evidence="2 3">
    <name type="scientific">Paractinoplanes ovalisporus</name>
    <dbReference type="NCBI Taxonomy" id="2810368"/>
    <lineage>
        <taxon>Bacteria</taxon>
        <taxon>Bacillati</taxon>
        <taxon>Actinomycetota</taxon>
        <taxon>Actinomycetes</taxon>
        <taxon>Micromonosporales</taxon>
        <taxon>Micromonosporaceae</taxon>
        <taxon>Paractinoplanes</taxon>
    </lineage>
</organism>
<dbReference type="NCBIfam" id="TIGR01509">
    <property type="entry name" value="HAD-SF-IA-v3"/>
    <property type="match status" value="1"/>
</dbReference>
<feature type="compositionally biased region" description="Low complexity" evidence="1">
    <location>
        <begin position="197"/>
        <end position="215"/>
    </location>
</feature>